<dbReference type="InterPro" id="IPR018062">
    <property type="entry name" value="HTH_AraC-typ_CS"/>
</dbReference>
<dbReference type="InterPro" id="IPR011051">
    <property type="entry name" value="RmlC_Cupin_sf"/>
</dbReference>
<reference evidence="5 6" key="1">
    <citation type="submission" date="2020-07" db="EMBL/GenBank/DDBJ databases">
        <title>Stappia sp., F7233, whole genome shotgun sequencing project.</title>
        <authorList>
            <person name="Jiang S."/>
            <person name="Liu Z.W."/>
            <person name="Du Z.J."/>
        </authorList>
    </citation>
    <scope>NUCLEOTIDE SEQUENCE [LARGE SCALE GENOMIC DNA]</scope>
    <source>
        <strain evidence="5 6">F7233</strain>
    </source>
</reference>
<dbReference type="EMBL" id="JACFXV010000064">
    <property type="protein sequence ID" value="MBA5778859.1"/>
    <property type="molecule type" value="Genomic_DNA"/>
</dbReference>
<dbReference type="Gene3D" id="2.60.120.10">
    <property type="entry name" value="Jelly Rolls"/>
    <property type="match status" value="1"/>
</dbReference>
<evidence type="ECO:0000256" key="1">
    <source>
        <dbReference type="ARBA" id="ARBA00023015"/>
    </source>
</evidence>
<proteinExistence type="predicted"/>
<dbReference type="PRINTS" id="PR00032">
    <property type="entry name" value="HTHARAC"/>
</dbReference>
<dbReference type="RefSeq" id="WP_182167583.1">
    <property type="nucleotide sequence ID" value="NZ_JACFXV010000064.1"/>
</dbReference>
<keyword evidence="3" id="KW-0804">Transcription</keyword>
<dbReference type="SUPFAM" id="SSF51182">
    <property type="entry name" value="RmlC-like cupins"/>
    <property type="match status" value="1"/>
</dbReference>
<evidence type="ECO:0000256" key="2">
    <source>
        <dbReference type="ARBA" id="ARBA00023125"/>
    </source>
</evidence>
<dbReference type="GO" id="GO:0003700">
    <property type="term" value="F:DNA-binding transcription factor activity"/>
    <property type="evidence" value="ECO:0007669"/>
    <property type="project" value="InterPro"/>
</dbReference>
<dbReference type="InterPro" id="IPR014710">
    <property type="entry name" value="RmlC-like_jellyroll"/>
</dbReference>
<evidence type="ECO:0000313" key="6">
    <source>
        <dbReference type="Proteomes" id="UP000541109"/>
    </source>
</evidence>
<dbReference type="Pfam" id="PF12833">
    <property type="entry name" value="HTH_18"/>
    <property type="match status" value="1"/>
</dbReference>
<evidence type="ECO:0000259" key="4">
    <source>
        <dbReference type="PROSITE" id="PS01124"/>
    </source>
</evidence>
<dbReference type="InterPro" id="IPR047264">
    <property type="entry name" value="Cupin_HpaA-like_N"/>
</dbReference>
<evidence type="ECO:0000256" key="3">
    <source>
        <dbReference type="ARBA" id="ARBA00023163"/>
    </source>
</evidence>
<dbReference type="SUPFAM" id="SSF46689">
    <property type="entry name" value="Homeodomain-like"/>
    <property type="match status" value="1"/>
</dbReference>
<dbReference type="CDD" id="cd06999">
    <property type="entry name" value="cupin_HpaA-like_N"/>
    <property type="match status" value="1"/>
</dbReference>
<dbReference type="Proteomes" id="UP000541109">
    <property type="component" value="Unassembled WGS sequence"/>
</dbReference>
<dbReference type="SMART" id="SM00342">
    <property type="entry name" value="HTH_ARAC"/>
    <property type="match status" value="1"/>
</dbReference>
<dbReference type="PANTHER" id="PTHR43280:SF32">
    <property type="entry name" value="TRANSCRIPTIONAL REGULATORY PROTEIN"/>
    <property type="match status" value="1"/>
</dbReference>
<evidence type="ECO:0000313" key="5">
    <source>
        <dbReference type="EMBL" id="MBA5778859.1"/>
    </source>
</evidence>
<comment type="caution">
    <text evidence="5">The sequence shown here is derived from an EMBL/GenBank/DDBJ whole genome shotgun (WGS) entry which is preliminary data.</text>
</comment>
<name>A0A839AK65_9HYPH</name>
<gene>
    <name evidence="5" type="ORF">H2509_17165</name>
</gene>
<dbReference type="InterPro" id="IPR009057">
    <property type="entry name" value="Homeodomain-like_sf"/>
</dbReference>
<accession>A0A839AK65</accession>
<dbReference type="PROSITE" id="PS00041">
    <property type="entry name" value="HTH_ARAC_FAMILY_1"/>
    <property type="match status" value="1"/>
</dbReference>
<dbReference type="Gene3D" id="1.10.10.60">
    <property type="entry name" value="Homeodomain-like"/>
    <property type="match status" value="1"/>
</dbReference>
<dbReference type="InterPro" id="IPR018060">
    <property type="entry name" value="HTH_AraC"/>
</dbReference>
<keyword evidence="2" id="KW-0238">DNA-binding</keyword>
<keyword evidence="6" id="KW-1185">Reference proteome</keyword>
<dbReference type="PROSITE" id="PS01124">
    <property type="entry name" value="HTH_ARAC_FAMILY_2"/>
    <property type="match status" value="1"/>
</dbReference>
<dbReference type="GO" id="GO:0043565">
    <property type="term" value="F:sequence-specific DNA binding"/>
    <property type="evidence" value="ECO:0007669"/>
    <property type="project" value="InterPro"/>
</dbReference>
<dbReference type="AlphaFoldDB" id="A0A839AK65"/>
<keyword evidence="1" id="KW-0805">Transcription regulation</keyword>
<dbReference type="PANTHER" id="PTHR43280">
    <property type="entry name" value="ARAC-FAMILY TRANSCRIPTIONAL REGULATOR"/>
    <property type="match status" value="1"/>
</dbReference>
<organism evidence="5 6">
    <name type="scientific">Stappia albiluteola</name>
    <dbReference type="NCBI Taxonomy" id="2758565"/>
    <lineage>
        <taxon>Bacteria</taxon>
        <taxon>Pseudomonadati</taxon>
        <taxon>Pseudomonadota</taxon>
        <taxon>Alphaproteobacteria</taxon>
        <taxon>Hyphomicrobiales</taxon>
        <taxon>Stappiaceae</taxon>
        <taxon>Stappia</taxon>
    </lineage>
</organism>
<dbReference type="InterPro" id="IPR020449">
    <property type="entry name" value="Tscrpt_reg_AraC-type_HTH"/>
</dbReference>
<protein>
    <submittedName>
        <fullName evidence="5">Helix-turn-helix domain-containing protein</fullName>
    </submittedName>
</protein>
<feature type="domain" description="HTH araC/xylS-type" evidence="4">
    <location>
        <begin position="188"/>
        <end position="286"/>
    </location>
</feature>
<sequence>MNRASVTVPDYALYGEPAGTGFPDALHVEAIADRSGPRRWRIAVHRHHALHQLFWISRGGGTVYLDETSFHMEAPTLLNMPAGIAHGFRFLPATEGAVITVPVDLFEPLRAEVDPADRLRRVALVNDVVEPPAMLDELFAEHRMQRPYRVAALKAHIGLLATWCARQVIGGKGGLETGEPGRSAALLVRFRALVEERFASEHRISAFADALGVTLSHLTRLCRSRYGRSAGAMLRDRQMLEARRLLAYTQMGVADIAYRLGFSDPAYFSRVFASAAGRSPSAFRRGFTERPG</sequence>